<reference evidence="1 2" key="1">
    <citation type="submission" date="2019-09" db="EMBL/GenBank/DDBJ databases">
        <title>Genome sequencing of Lactobacillus acetotolerans.</title>
        <authorList>
            <person name="Kim K."/>
        </authorList>
    </citation>
    <scope>NUCLEOTIDE SEQUENCE [LARGE SCALE GENOMIC DNA]</scope>
    <source>
        <strain evidence="1 2">LA749</strain>
    </source>
</reference>
<evidence type="ECO:0000313" key="1">
    <source>
        <dbReference type="EMBL" id="QFG50662.1"/>
    </source>
</evidence>
<evidence type="ECO:0000313" key="2">
    <source>
        <dbReference type="Proteomes" id="UP000325393"/>
    </source>
</evidence>
<dbReference type="PANTHER" id="PTHR36511">
    <property type="entry name" value="MERR FAMILY BACTERIAL REGULATORY PROTEIN"/>
    <property type="match status" value="1"/>
</dbReference>
<dbReference type="OrthoDB" id="9813152at2"/>
<dbReference type="Proteomes" id="UP000325393">
    <property type="component" value="Chromosome"/>
</dbReference>
<dbReference type="GO" id="GO:0003677">
    <property type="term" value="F:DNA binding"/>
    <property type="evidence" value="ECO:0007669"/>
    <property type="project" value="InterPro"/>
</dbReference>
<name>A0A5P5ZHW6_9LACO</name>
<proteinExistence type="predicted"/>
<dbReference type="CDD" id="cd00093">
    <property type="entry name" value="HTH_XRE"/>
    <property type="match status" value="1"/>
</dbReference>
<dbReference type="Gene3D" id="1.10.260.40">
    <property type="entry name" value="lambda repressor-like DNA-binding domains"/>
    <property type="match status" value="1"/>
</dbReference>
<sequence length="102" mass="11414">MIMTSTIEESLKDYKNYLNGKPNGVEVVHATIPVKPQFNAKTIKELRKNINVSQSGLANLIGVSTRTVKAWETNQSKPRRPVQKLLTLLTKKPSLVNDLKSI</sequence>
<dbReference type="SMART" id="SM00530">
    <property type="entry name" value="HTH_XRE"/>
    <property type="match status" value="1"/>
</dbReference>
<dbReference type="InterPro" id="IPR010982">
    <property type="entry name" value="Lambda_DNA-bd_dom_sf"/>
</dbReference>
<dbReference type="Pfam" id="PF15731">
    <property type="entry name" value="MqsA_antitoxin"/>
    <property type="match status" value="1"/>
</dbReference>
<dbReference type="EMBL" id="CP044496">
    <property type="protein sequence ID" value="QFG50662.1"/>
    <property type="molecule type" value="Genomic_DNA"/>
</dbReference>
<dbReference type="SUPFAM" id="SSF47413">
    <property type="entry name" value="lambda repressor-like DNA-binding domains"/>
    <property type="match status" value="1"/>
</dbReference>
<organism evidence="1 2">
    <name type="scientific">Lactobacillus acetotolerans</name>
    <dbReference type="NCBI Taxonomy" id="1600"/>
    <lineage>
        <taxon>Bacteria</taxon>
        <taxon>Bacillati</taxon>
        <taxon>Bacillota</taxon>
        <taxon>Bacilli</taxon>
        <taxon>Lactobacillales</taxon>
        <taxon>Lactobacillaceae</taxon>
        <taxon>Lactobacillus</taxon>
    </lineage>
</organism>
<dbReference type="InterPro" id="IPR052359">
    <property type="entry name" value="HTH-type_reg/antitoxin"/>
</dbReference>
<protein>
    <submittedName>
        <fullName evidence="1">Helix-turn-helix domain-containing protein</fullName>
    </submittedName>
</protein>
<dbReference type="PANTHER" id="PTHR36511:SF4">
    <property type="entry name" value="ANTITOXIN MQSA"/>
    <property type="match status" value="1"/>
</dbReference>
<accession>A0A5P5ZHW6</accession>
<dbReference type="PROSITE" id="PS50943">
    <property type="entry name" value="HTH_CROC1"/>
    <property type="match status" value="1"/>
</dbReference>
<dbReference type="InterPro" id="IPR001387">
    <property type="entry name" value="Cro/C1-type_HTH"/>
</dbReference>
<dbReference type="AlphaFoldDB" id="A0A5P5ZHW6"/>
<gene>
    <name evidence="1" type="ORF">LA749_00875</name>
</gene>
<dbReference type="InterPro" id="IPR032758">
    <property type="entry name" value="MqsA/HigA-2"/>
</dbReference>